<protein>
    <recommendedName>
        <fullName evidence="1">Methyltransferase domain-containing protein</fullName>
    </recommendedName>
</protein>
<comment type="caution">
    <text evidence="2">The sequence shown here is derived from an EMBL/GenBank/DDBJ whole genome shotgun (WGS) entry which is preliminary data.</text>
</comment>
<dbReference type="InterPro" id="IPR029063">
    <property type="entry name" value="SAM-dependent_MTases_sf"/>
</dbReference>
<dbReference type="Proteomes" id="UP000664357">
    <property type="component" value="Unassembled WGS sequence"/>
</dbReference>
<proteinExistence type="predicted"/>
<evidence type="ECO:0000313" key="3">
    <source>
        <dbReference type="Proteomes" id="UP000664357"/>
    </source>
</evidence>
<dbReference type="CDD" id="cd02440">
    <property type="entry name" value="AdoMet_MTases"/>
    <property type="match status" value="1"/>
</dbReference>
<name>A0ABV0EYG4_9ENTE</name>
<feature type="domain" description="Methyltransferase" evidence="1">
    <location>
        <begin position="51"/>
        <end position="138"/>
    </location>
</feature>
<sequence>MTDDYLNELEQFWDEFAEEYETIQQESPFPIAEKLKQFLLQQAILPAHSFLDLAGGSGRYLAEFQDTVGHYTLVDISNEMLEIAKTKLQDSDVAFVHQDQERFFQSATETFDVVFTAMNPVLLTKEDLLAFTAQSHRWCLIFRLVQQTDNLFSPYEETDTKPNLMENYKQILKESGISYNSQDFTFTYSEEVTRDFFEAYFEKELSLKKINQIAEKIFGLSETQLNFQTVCYQLIYYLVPDSPLVKS</sequence>
<dbReference type="Pfam" id="PF13649">
    <property type="entry name" value="Methyltransf_25"/>
    <property type="match status" value="1"/>
</dbReference>
<evidence type="ECO:0000313" key="2">
    <source>
        <dbReference type="EMBL" id="MEO1772623.1"/>
    </source>
</evidence>
<evidence type="ECO:0000259" key="1">
    <source>
        <dbReference type="Pfam" id="PF13649"/>
    </source>
</evidence>
<reference evidence="2 3" key="1">
    <citation type="submission" date="2021-03" db="EMBL/GenBank/DDBJ databases">
        <authorList>
            <person name="Gilmore M.S."/>
            <person name="Schwartzman J."/>
            <person name="Van Tyne D."/>
            <person name="Martin M."/>
            <person name="Earl A.M."/>
            <person name="Manson A.L."/>
            <person name="Straub T."/>
            <person name="Salamzade R."/>
            <person name="Saavedra J."/>
            <person name="Lebreton F."/>
            <person name="Prichula J."/>
            <person name="Schaufler K."/>
            <person name="Gaca A."/>
            <person name="Sgardioli B."/>
            <person name="Wagenaar J."/>
            <person name="Strong T."/>
        </authorList>
    </citation>
    <scope>NUCLEOTIDE SEQUENCE [LARGE SCALE GENOMIC DNA]</scope>
    <source>
        <strain evidence="2 3">665A</strain>
    </source>
</reference>
<dbReference type="RefSeq" id="WP_207701058.1">
    <property type="nucleotide sequence ID" value="NZ_JAFREL020000005.1"/>
</dbReference>
<dbReference type="EMBL" id="JAFREL020000005">
    <property type="protein sequence ID" value="MEO1772623.1"/>
    <property type="molecule type" value="Genomic_DNA"/>
</dbReference>
<accession>A0ABV0EYG4</accession>
<organism evidence="2 3">
    <name type="scientific">Candidatus Enterococcus ferrettii</name>
    <dbReference type="NCBI Taxonomy" id="2815324"/>
    <lineage>
        <taxon>Bacteria</taxon>
        <taxon>Bacillati</taxon>
        <taxon>Bacillota</taxon>
        <taxon>Bacilli</taxon>
        <taxon>Lactobacillales</taxon>
        <taxon>Enterococcaceae</taxon>
        <taxon>Enterococcus</taxon>
    </lineage>
</organism>
<dbReference type="Gene3D" id="3.40.50.150">
    <property type="entry name" value="Vaccinia Virus protein VP39"/>
    <property type="match status" value="1"/>
</dbReference>
<gene>
    <name evidence="2" type="ORF">JZO67_004605</name>
</gene>
<dbReference type="InterPro" id="IPR041698">
    <property type="entry name" value="Methyltransf_25"/>
</dbReference>
<dbReference type="SUPFAM" id="SSF53335">
    <property type="entry name" value="S-adenosyl-L-methionine-dependent methyltransferases"/>
    <property type="match status" value="1"/>
</dbReference>
<keyword evidence="3" id="KW-1185">Reference proteome</keyword>
<reference evidence="2 3" key="2">
    <citation type="submission" date="2024-02" db="EMBL/GenBank/DDBJ databases">
        <title>The Genome Sequence of Enterococcus sp. DIV0159.</title>
        <authorList>
            <person name="Earl A."/>
            <person name="Manson A."/>
            <person name="Gilmore M."/>
            <person name="Sanders J."/>
            <person name="Shea T."/>
            <person name="Howe W."/>
            <person name="Livny J."/>
            <person name="Cuomo C."/>
            <person name="Neafsey D."/>
            <person name="Birren B."/>
        </authorList>
    </citation>
    <scope>NUCLEOTIDE SEQUENCE [LARGE SCALE GENOMIC DNA]</scope>
    <source>
        <strain evidence="2 3">665A</strain>
    </source>
</reference>